<dbReference type="PANTHER" id="PTHR11842">
    <property type="entry name" value="MITOTIC SPINDLE ASSEMBLY CHECKPOINT PROTEIN MAD2"/>
    <property type="match status" value="1"/>
</dbReference>
<evidence type="ECO:0000313" key="3">
    <source>
        <dbReference type="Proteomes" id="UP000324585"/>
    </source>
</evidence>
<keyword evidence="3" id="KW-1185">Reference proteome</keyword>
<dbReference type="PANTHER" id="PTHR11842:SF10">
    <property type="entry name" value="MITOTIC SPINDLE ASSEMBLY CHECKPOINT PROTEIN MAD2B"/>
    <property type="match status" value="1"/>
</dbReference>
<dbReference type="InterPro" id="IPR045091">
    <property type="entry name" value="Mad2-like"/>
</dbReference>
<dbReference type="EMBL" id="VRMN01000004">
    <property type="protein sequence ID" value="KAA8495164.1"/>
    <property type="molecule type" value="Genomic_DNA"/>
</dbReference>
<dbReference type="PROSITE" id="PS50815">
    <property type="entry name" value="HORMA"/>
    <property type="match status" value="1"/>
</dbReference>
<organism evidence="2 3">
    <name type="scientific">Porphyridium purpureum</name>
    <name type="common">Red alga</name>
    <name type="synonym">Porphyridium cruentum</name>
    <dbReference type="NCBI Taxonomy" id="35688"/>
    <lineage>
        <taxon>Eukaryota</taxon>
        <taxon>Rhodophyta</taxon>
        <taxon>Bangiophyceae</taxon>
        <taxon>Porphyridiales</taxon>
        <taxon>Porphyridiaceae</taxon>
        <taxon>Porphyridium</taxon>
    </lineage>
</organism>
<reference evidence="3" key="1">
    <citation type="journal article" date="2019" name="Nat. Commun.">
        <title>Expansion of phycobilisome linker gene families in mesophilic red algae.</title>
        <authorList>
            <person name="Lee J."/>
            <person name="Kim D."/>
            <person name="Bhattacharya D."/>
            <person name="Yoon H.S."/>
        </authorList>
    </citation>
    <scope>NUCLEOTIDE SEQUENCE [LARGE SCALE GENOMIC DNA]</scope>
    <source>
        <strain evidence="3">CCMP 1328</strain>
    </source>
</reference>
<gene>
    <name evidence="2" type="ORF">FVE85_3405</name>
</gene>
<protein>
    <submittedName>
        <fullName evidence="2">Mitotic spindle assembly checkpoint protein MAD2A</fullName>
    </submittedName>
</protein>
<dbReference type="InterPro" id="IPR036570">
    <property type="entry name" value="HORMA_dom_sf"/>
</dbReference>
<dbReference type="Gene3D" id="3.30.900.10">
    <property type="entry name" value="HORMA domain"/>
    <property type="match status" value="1"/>
</dbReference>
<sequence>MSSDVGVSDVFAEFLAAALHCICYVCGVYPQERFERRQLLGACVYLCTEHSVLQHIYNAVAHTMPHIVSGNVQELQIAVSRVTITDESAEPGVAEREHFRTGTPALARFVLYLVDNLVGVSWAGRWTSQVAARLVPAFRDQLTQILAVQSAPAFAHQFAVGQHAGKPKPPLTWDLCLVARPGHELRLSPEWTGKAGVSSARHASGSEYQVVVLGNAEESVPSVLRVDVLQ</sequence>
<dbReference type="AlphaFoldDB" id="A0A5J4YWU2"/>
<name>A0A5J4YWU2_PORPP</name>
<comment type="caution">
    <text evidence="2">The sequence shown here is derived from an EMBL/GenBank/DDBJ whole genome shotgun (WGS) entry which is preliminary data.</text>
</comment>
<dbReference type="Proteomes" id="UP000324585">
    <property type="component" value="Unassembled WGS sequence"/>
</dbReference>
<evidence type="ECO:0000313" key="2">
    <source>
        <dbReference type="EMBL" id="KAA8495164.1"/>
    </source>
</evidence>
<accession>A0A5J4YWU2</accession>
<feature type="domain" description="HORMA" evidence="1">
    <location>
        <begin position="5"/>
        <end position="230"/>
    </location>
</feature>
<dbReference type="GO" id="GO:0016035">
    <property type="term" value="C:zeta DNA polymerase complex"/>
    <property type="evidence" value="ECO:0007669"/>
    <property type="project" value="TreeGrafter"/>
</dbReference>
<evidence type="ECO:0000259" key="1">
    <source>
        <dbReference type="PROSITE" id="PS50815"/>
    </source>
</evidence>
<proteinExistence type="predicted"/>
<dbReference type="SUPFAM" id="SSF56019">
    <property type="entry name" value="The spindle assembly checkpoint protein mad2"/>
    <property type="match status" value="1"/>
</dbReference>
<dbReference type="InterPro" id="IPR003511">
    <property type="entry name" value="HORMA_dom"/>
</dbReference>